<dbReference type="EC" id="3.6.1.15" evidence="4"/>
<evidence type="ECO:0000313" key="7">
    <source>
        <dbReference type="Proteomes" id="UP000028091"/>
    </source>
</evidence>
<dbReference type="GO" id="GO:0017110">
    <property type="term" value="F:nucleoside diphosphate phosphatase activity"/>
    <property type="evidence" value="ECO:0007669"/>
    <property type="project" value="UniProtKB-UniRule"/>
</dbReference>
<sequence length="176" mass="21098">MGYPKEGETIQIQSYKHNGLIHRIWNETTILKATELCIIGANDRTMVTESDGRTWMTREPAICYFHAKHWFNVIGMLRDDGVYYYCNISSPFATDEEAIKYIDYDLDVKVFPDMTYNILDEDEYADHKRQMNYPKEIDSILREHLNTLLHWIHQRKGPFAPEFVDMWYERFLHYTK</sequence>
<proteinExistence type="inferred from homology"/>
<accession>A0A081L969</accession>
<dbReference type="InterPro" id="IPR035930">
    <property type="entry name" value="FomD-like_sf"/>
</dbReference>
<feature type="binding site" evidence="4">
    <location>
        <position position="105"/>
    </location>
    <ligand>
        <name>Mg(2+)</name>
        <dbReference type="ChEBI" id="CHEBI:18420"/>
        <label>2</label>
    </ligand>
</feature>
<dbReference type="OrthoDB" id="1645325at2"/>
<dbReference type="GO" id="GO:0017111">
    <property type="term" value="F:ribonucleoside triphosphate phosphatase activity"/>
    <property type="evidence" value="ECO:0007669"/>
    <property type="project" value="UniProtKB-UniRule"/>
</dbReference>
<name>A0A081L969_9BACI</name>
<dbReference type="HAMAP" id="MF_01568">
    <property type="entry name" value="Ntdp"/>
    <property type="match status" value="1"/>
</dbReference>
<organism evidence="6 7">
    <name type="scientific">Bacillus zhangzhouensis</name>
    <dbReference type="NCBI Taxonomy" id="1178540"/>
    <lineage>
        <taxon>Bacteria</taxon>
        <taxon>Bacillati</taxon>
        <taxon>Bacillota</taxon>
        <taxon>Bacilli</taxon>
        <taxon>Bacillales</taxon>
        <taxon>Bacillaceae</taxon>
        <taxon>Bacillus</taxon>
    </lineage>
</organism>
<dbReference type="eggNOG" id="COG3557">
    <property type="taxonomic scope" value="Bacteria"/>
</dbReference>
<evidence type="ECO:0000256" key="2">
    <source>
        <dbReference type="ARBA" id="ARBA00022801"/>
    </source>
</evidence>
<gene>
    <name evidence="6" type="ORF">BA70_05420</name>
</gene>
<evidence type="ECO:0000256" key="3">
    <source>
        <dbReference type="ARBA" id="ARBA00022842"/>
    </source>
</evidence>
<evidence type="ECO:0000259" key="5">
    <source>
        <dbReference type="Pfam" id="PF04167"/>
    </source>
</evidence>
<feature type="binding site" evidence="4">
    <location>
        <position position="87"/>
    </location>
    <ligand>
        <name>Mg(2+)</name>
        <dbReference type="ChEBI" id="CHEBI:18420"/>
        <label>1</label>
    </ligand>
</feature>
<evidence type="ECO:0000313" key="6">
    <source>
        <dbReference type="EMBL" id="KEP25795.1"/>
    </source>
</evidence>
<feature type="binding site" evidence="4">
    <location>
        <position position="123"/>
    </location>
    <ligand>
        <name>Mg(2+)</name>
        <dbReference type="ChEBI" id="CHEBI:18420"/>
        <label>2</label>
    </ligand>
</feature>
<evidence type="ECO:0000256" key="1">
    <source>
        <dbReference type="ARBA" id="ARBA00022723"/>
    </source>
</evidence>
<dbReference type="Proteomes" id="UP000028091">
    <property type="component" value="Unassembled WGS sequence"/>
</dbReference>
<comment type="cofactor">
    <cofactor evidence="4">
        <name>Mg(2+)</name>
        <dbReference type="ChEBI" id="CHEBI:18420"/>
    </cofactor>
</comment>
<dbReference type="RefSeq" id="WP_034323033.1">
    <property type="nucleotide sequence ID" value="NZ_JOTP01000016.1"/>
</dbReference>
<comment type="function">
    <text evidence="4">Has nucleoside phosphatase activity towards nucleoside triphosphates and nucleoside diphosphates.</text>
</comment>
<keyword evidence="2 4" id="KW-0378">Hydrolase</keyword>
<dbReference type="Pfam" id="PF04167">
    <property type="entry name" value="DUF402"/>
    <property type="match status" value="1"/>
</dbReference>
<dbReference type="Gene3D" id="2.40.380.10">
    <property type="entry name" value="FomD-like"/>
    <property type="match status" value="1"/>
</dbReference>
<protein>
    <recommendedName>
        <fullName evidence="4">Nucleoside triphosphate/diphosphate phosphatase</fullName>
        <ecNumber evidence="4">3.6.1.15</ecNumber>
        <ecNumber evidence="4">3.6.1.6</ecNumber>
    </recommendedName>
</protein>
<feature type="domain" description="DUF402" evidence="5">
    <location>
        <begin position="19"/>
        <end position="156"/>
    </location>
</feature>
<dbReference type="InterPro" id="IPR050212">
    <property type="entry name" value="Ntdp-like"/>
</dbReference>
<dbReference type="PIRSF" id="PIRSF028345">
    <property type="entry name" value="UCP028345"/>
    <property type="match status" value="1"/>
</dbReference>
<feature type="active site" description="Proton donor" evidence="4">
    <location>
        <position position="23"/>
    </location>
</feature>
<comment type="similarity">
    <text evidence="4">Belongs to the Ntdp family.</text>
</comment>
<feature type="binding site" evidence="4">
    <location>
        <position position="103"/>
    </location>
    <ligand>
        <name>Mg(2+)</name>
        <dbReference type="ChEBI" id="CHEBI:18420"/>
        <label>1</label>
    </ligand>
</feature>
<reference evidence="6 7" key="1">
    <citation type="submission" date="2012-09" db="EMBL/GenBank/DDBJ databases">
        <title>Genome Sequence of Bacillus sp. DW5-4.</title>
        <authorList>
            <person name="Lai Q."/>
            <person name="Liu Y."/>
            <person name="Shao Z."/>
        </authorList>
    </citation>
    <scope>NUCLEOTIDE SEQUENCE [LARGE SCALE GENOMIC DNA]</scope>
    <source>
        <strain evidence="6 7">DW5-4</strain>
    </source>
</reference>
<keyword evidence="3 4" id="KW-0460">Magnesium</keyword>
<dbReference type="PANTHER" id="PTHR39159:SF1">
    <property type="entry name" value="UPF0374 PROTEIN YGAC"/>
    <property type="match status" value="1"/>
</dbReference>
<comment type="catalytic activity">
    <reaction evidence="4">
        <text>a ribonucleoside 5'-diphosphate + H2O = a ribonucleoside 5'-phosphate + phosphate + H(+)</text>
        <dbReference type="Rhea" id="RHEA:36799"/>
        <dbReference type="ChEBI" id="CHEBI:15377"/>
        <dbReference type="ChEBI" id="CHEBI:15378"/>
        <dbReference type="ChEBI" id="CHEBI:43474"/>
        <dbReference type="ChEBI" id="CHEBI:57930"/>
        <dbReference type="ChEBI" id="CHEBI:58043"/>
        <dbReference type="EC" id="3.6.1.6"/>
    </reaction>
</comment>
<dbReference type="InterPro" id="IPR016882">
    <property type="entry name" value="SA1684"/>
</dbReference>
<feature type="binding site" evidence="4">
    <location>
        <position position="120"/>
    </location>
    <ligand>
        <name>Mg(2+)</name>
        <dbReference type="ChEBI" id="CHEBI:18420"/>
        <label>2</label>
    </ligand>
</feature>
<keyword evidence="1 4" id="KW-0479">Metal-binding</keyword>
<comment type="caution">
    <text evidence="6">The sequence shown here is derived from an EMBL/GenBank/DDBJ whole genome shotgun (WGS) entry which is preliminary data.</text>
</comment>
<comment type="catalytic activity">
    <reaction evidence="4">
        <text>a ribonucleoside 5'-triphosphate + H2O = a ribonucleoside 5'-diphosphate + phosphate + H(+)</text>
        <dbReference type="Rhea" id="RHEA:23680"/>
        <dbReference type="ChEBI" id="CHEBI:15377"/>
        <dbReference type="ChEBI" id="CHEBI:15378"/>
        <dbReference type="ChEBI" id="CHEBI:43474"/>
        <dbReference type="ChEBI" id="CHEBI:57930"/>
        <dbReference type="ChEBI" id="CHEBI:61557"/>
        <dbReference type="EC" id="3.6.1.15"/>
    </reaction>
</comment>
<evidence type="ECO:0000256" key="4">
    <source>
        <dbReference type="HAMAP-Rule" id="MF_01568"/>
    </source>
</evidence>
<dbReference type="AlphaFoldDB" id="A0A081L969"/>
<dbReference type="PANTHER" id="PTHR39159">
    <property type="match status" value="1"/>
</dbReference>
<dbReference type="InterPro" id="IPR007295">
    <property type="entry name" value="DUF402"/>
</dbReference>
<dbReference type="GO" id="GO:0000287">
    <property type="term" value="F:magnesium ion binding"/>
    <property type="evidence" value="ECO:0007669"/>
    <property type="project" value="UniProtKB-UniRule"/>
</dbReference>
<dbReference type="EMBL" id="JOTP01000016">
    <property type="protein sequence ID" value="KEP25795.1"/>
    <property type="molecule type" value="Genomic_DNA"/>
</dbReference>
<feature type="binding site" evidence="4">
    <location>
        <position position="107"/>
    </location>
    <ligand>
        <name>Mg(2+)</name>
        <dbReference type="ChEBI" id="CHEBI:18420"/>
        <label>2</label>
    </ligand>
</feature>
<keyword evidence="7" id="KW-1185">Reference proteome</keyword>
<dbReference type="EC" id="3.6.1.6" evidence="4"/>
<feature type="binding site" evidence="4">
    <location>
        <position position="107"/>
    </location>
    <ligand>
        <name>Mg(2+)</name>
        <dbReference type="ChEBI" id="CHEBI:18420"/>
        <label>1</label>
    </ligand>
</feature>
<dbReference type="SUPFAM" id="SSF159234">
    <property type="entry name" value="FomD-like"/>
    <property type="match status" value="1"/>
</dbReference>
<dbReference type="NCBIfam" id="NF010183">
    <property type="entry name" value="PRK13662.1"/>
    <property type="match status" value="1"/>
</dbReference>